<evidence type="ECO:0000313" key="2">
    <source>
        <dbReference type="EMBL" id="AAO06033.1"/>
    </source>
</evidence>
<dbReference type="Proteomes" id="UP000001411">
    <property type="component" value="Chromosome"/>
</dbReference>
<dbReference type="eggNOG" id="ENOG5030FP2">
    <property type="taxonomic scope" value="Bacteria"/>
</dbReference>
<dbReference type="OrthoDB" id="2411380at2"/>
<sequence>MTLLTKVLDTLTGICVALLFTKYFVNYANDMFDWHLRWYFLENVPHLALILFILVFIFAVPSEMIKDKNKKKHNDS</sequence>
<evidence type="ECO:0000256" key="1">
    <source>
        <dbReference type="SAM" id="Phobius"/>
    </source>
</evidence>
<name>A0A0H2VKZ8_STAES</name>
<gene>
    <name evidence="2" type="ordered locus">SE_2390</name>
</gene>
<evidence type="ECO:0000313" key="3">
    <source>
        <dbReference type="Proteomes" id="UP000001411"/>
    </source>
</evidence>
<dbReference type="PATRIC" id="fig|176280.10.peg.2330"/>
<feature type="transmembrane region" description="Helical" evidence="1">
    <location>
        <begin position="45"/>
        <end position="62"/>
    </location>
</feature>
<dbReference type="GeneID" id="50019697"/>
<dbReference type="HOGENOM" id="CLU_2669261_0_0_9"/>
<dbReference type="EMBL" id="AE015929">
    <property type="protein sequence ID" value="AAO06033.1"/>
    <property type="molecule type" value="Genomic_DNA"/>
</dbReference>
<keyword evidence="1" id="KW-1133">Transmembrane helix</keyword>
<dbReference type="InterPro" id="IPR058175">
    <property type="entry name" value="ElxI1-like"/>
</dbReference>
<keyword evidence="1" id="KW-0812">Transmembrane</keyword>
<organism evidence="2 3">
    <name type="scientific">Staphylococcus epidermidis (strain ATCC 12228 / FDA PCI 1200)</name>
    <dbReference type="NCBI Taxonomy" id="176280"/>
    <lineage>
        <taxon>Bacteria</taxon>
        <taxon>Bacillati</taxon>
        <taxon>Bacillota</taxon>
        <taxon>Bacilli</taxon>
        <taxon>Bacillales</taxon>
        <taxon>Staphylococcaceae</taxon>
        <taxon>Staphylococcus</taxon>
    </lineage>
</organism>
<dbReference type="RefSeq" id="WP_001831347.1">
    <property type="nucleotide sequence ID" value="NC_004461.1"/>
</dbReference>
<feature type="transmembrane region" description="Helical" evidence="1">
    <location>
        <begin position="7"/>
        <end position="25"/>
    </location>
</feature>
<reference evidence="2 3" key="1">
    <citation type="journal article" date="2003" name="Mol. Microbiol.">
        <title>Genome-based analysis of virulence genes in a non-biofilm-forming Staphylococcus epidermidis strain (ATCC 12228).</title>
        <authorList>
            <person name="Zhang Y.Q."/>
            <person name="Ren S.X."/>
            <person name="Li H.L."/>
            <person name="Wang Y.X."/>
            <person name="Fu G."/>
            <person name="Yang J."/>
            <person name="Qin Z.Q."/>
            <person name="Miao Y.G."/>
            <person name="Wang W.Y."/>
            <person name="Chen R.S."/>
            <person name="Shen Y."/>
            <person name="Chen Z."/>
            <person name="Yuan Z.H."/>
            <person name="Zhao G.P."/>
            <person name="Qu D."/>
            <person name="Danchin A."/>
            <person name="Wen Y.M."/>
        </authorList>
    </citation>
    <scope>NUCLEOTIDE SEQUENCE [LARGE SCALE GENOMIC DNA]</scope>
    <source>
        <strain evidence="3">ATCC 12228 / FDA PCI 1200</strain>
    </source>
</reference>
<dbReference type="KEGG" id="sep:SE_2390"/>
<dbReference type="AlphaFoldDB" id="A0A0H2VKZ8"/>
<protein>
    <submittedName>
        <fullName evidence="2">Uncharacterized protein</fullName>
    </submittedName>
</protein>
<keyword evidence="1" id="KW-0472">Membrane</keyword>
<dbReference type="NCBIfam" id="NF047829">
    <property type="entry name" value="epilancin_ElxI1"/>
    <property type="match status" value="1"/>
</dbReference>
<proteinExistence type="predicted"/>
<accession>A0A0H2VKZ8</accession>